<dbReference type="PANTHER" id="PTHR22792:SF132">
    <property type="entry name" value="LA-RELATED PROTEIN 1"/>
    <property type="match status" value="1"/>
</dbReference>
<feature type="compositionally biased region" description="Polar residues" evidence="3">
    <location>
        <begin position="561"/>
        <end position="573"/>
    </location>
</feature>
<feature type="region of interest" description="Disordered" evidence="3">
    <location>
        <begin position="962"/>
        <end position="1024"/>
    </location>
</feature>
<gene>
    <name evidence="5" type="ORF">BD626DRAFT_574539</name>
</gene>
<feature type="compositionally biased region" description="Low complexity" evidence="3">
    <location>
        <begin position="15"/>
        <end position="33"/>
    </location>
</feature>
<dbReference type="GO" id="GO:0003723">
    <property type="term" value="F:RNA binding"/>
    <property type="evidence" value="ECO:0007669"/>
    <property type="project" value="UniProtKB-UniRule"/>
</dbReference>
<evidence type="ECO:0000256" key="1">
    <source>
        <dbReference type="ARBA" id="ARBA00022884"/>
    </source>
</evidence>
<dbReference type="InterPro" id="IPR036390">
    <property type="entry name" value="WH_DNA-bd_sf"/>
</dbReference>
<evidence type="ECO:0000256" key="2">
    <source>
        <dbReference type="PROSITE-ProRule" id="PRU00332"/>
    </source>
</evidence>
<feature type="compositionally biased region" description="Polar residues" evidence="3">
    <location>
        <begin position="82"/>
        <end position="97"/>
    </location>
</feature>
<feature type="region of interest" description="Disordered" evidence="3">
    <location>
        <begin position="745"/>
        <end position="798"/>
    </location>
</feature>
<reference evidence="5 6" key="1">
    <citation type="journal article" date="2019" name="New Phytol.">
        <title>Comparative genomics reveals unique wood-decay strategies and fruiting body development in the Schizophyllaceae.</title>
        <authorList>
            <person name="Almasi E."/>
            <person name="Sahu N."/>
            <person name="Krizsan K."/>
            <person name="Balint B."/>
            <person name="Kovacs G.M."/>
            <person name="Kiss B."/>
            <person name="Cseklye J."/>
            <person name="Drula E."/>
            <person name="Henrissat B."/>
            <person name="Nagy I."/>
            <person name="Chovatia M."/>
            <person name="Adam C."/>
            <person name="LaButti K."/>
            <person name="Lipzen A."/>
            <person name="Riley R."/>
            <person name="Grigoriev I.V."/>
            <person name="Nagy L.G."/>
        </authorList>
    </citation>
    <scope>NUCLEOTIDE SEQUENCE [LARGE SCALE GENOMIC DNA]</scope>
    <source>
        <strain evidence="5 6">NL-1724</strain>
    </source>
</reference>
<dbReference type="GO" id="GO:0010494">
    <property type="term" value="C:cytoplasmic stress granule"/>
    <property type="evidence" value="ECO:0007669"/>
    <property type="project" value="TreeGrafter"/>
</dbReference>
<name>A0A550BY74_9AGAR</name>
<dbReference type="OrthoDB" id="340227at2759"/>
<feature type="compositionally biased region" description="Polar residues" evidence="3">
    <location>
        <begin position="310"/>
        <end position="322"/>
    </location>
</feature>
<keyword evidence="1 2" id="KW-0694">RNA-binding</keyword>
<dbReference type="InterPro" id="IPR006630">
    <property type="entry name" value="La_HTH"/>
</dbReference>
<dbReference type="InterPro" id="IPR045180">
    <property type="entry name" value="La_dom_prot"/>
</dbReference>
<comment type="caution">
    <text evidence="5">The sequence shown here is derived from an EMBL/GenBank/DDBJ whole genome shotgun (WGS) entry which is preliminary data.</text>
</comment>
<dbReference type="Proteomes" id="UP000320762">
    <property type="component" value="Unassembled WGS sequence"/>
</dbReference>
<dbReference type="GO" id="GO:0005829">
    <property type="term" value="C:cytosol"/>
    <property type="evidence" value="ECO:0007669"/>
    <property type="project" value="TreeGrafter"/>
</dbReference>
<feature type="compositionally biased region" description="Low complexity" evidence="3">
    <location>
        <begin position="649"/>
        <end position="663"/>
    </location>
</feature>
<dbReference type="Gene3D" id="1.10.10.10">
    <property type="entry name" value="Winged helix-like DNA-binding domain superfamily/Winged helix DNA-binding domain"/>
    <property type="match status" value="1"/>
</dbReference>
<dbReference type="PANTHER" id="PTHR22792">
    <property type="entry name" value="LUPUS LA PROTEIN-RELATED"/>
    <property type="match status" value="1"/>
</dbReference>
<feature type="compositionally biased region" description="Polar residues" evidence="3">
    <location>
        <begin position="258"/>
        <end position="267"/>
    </location>
</feature>
<feature type="region of interest" description="Disordered" evidence="3">
    <location>
        <begin position="560"/>
        <end position="583"/>
    </location>
</feature>
<feature type="region of interest" description="Disordered" evidence="3">
    <location>
        <begin position="624"/>
        <end position="699"/>
    </location>
</feature>
<dbReference type="SUPFAM" id="SSF46785">
    <property type="entry name" value="Winged helix' DNA-binding domain"/>
    <property type="match status" value="1"/>
</dbReference>
<dbReference type="CDD" id="cd07323">
    <property type="entry name" value="LAM"/>
    <property type="match status" value="1"/>
</dbReference>
<accession>A0A550BY74</accession>
<feature type="compositionally biased region" description="Low complexity" evidence="3">
    <location>
        <begin position="40"/>
        <end position="77"/>
    </location>
</feature>
<protein>
    <recommendedName>
        <fullName evidence="4">HTH La-type RNA-binding domain-containing protein</fullName>
    </recommendedName>
</protein>
<feature type="compositionally biased region" description="Acidic residues" evidence="3">
    <location>
        <begin position="1002"/>
        <end position="1011"/>
    </location>
</feature>
<evidence type="ECO:0000259" key="4">
    <source>
        <dbReference type="PROSITE" id="PS50961"/>
    </source>
</evidence>
<feature type="region of interest" description="Disordered" evidence="3">
    <location>
        <begin position="394"/>
        <end position="434"/>
    </location>
</feature>
<organism evidence="5 6">
    <name type="scientific">Schizophyllum amplum</name>
    <dbReference type="NCBI Taxonomy" id="97359"/>
    <lineage>
        <taxon>Eukaryota</taxon>
        <taxon>Fungi</taxon>
        <taxon>Dikarya</taxon>
        <taxon>Basidiomycota</taxon>
        <taxon>Agaricomycotina</taxon>
        <taxon>Agaricomycetes</taxon>
        <taxon>Agaricomycetidae</taxon>
        <taxon>Agaricales</taxon>
        <taxon>Schizophyllaceae</taxon>
        <taxon>Schizophyllum</taxon>
    </lineage>
</organism>
<evidence type="ECO:0000256" key="3">
    <source>
        <dbReference type="SAM" id="MobiDB-lite"/>
    </source>
</evidence>
<feature type="compositionally biased region" description="Low complexity" evidence="3">
    <location>
        <begin position="962"/>
        <end position="975"/>
    </location>
</feature>
<keyword evidence="6" id="KW-1185">Reference proteome</keyword>
<feature type="compositionally biased region" description="Low complexity" evidence="3">
    <location>
        <begin position="140"/>
        <end position="152"/>
    </location>
</feature>
<dbReference type="Pfam" id="PF05383">
    <property type="entry name" value="La"/>
    <property type="match status" value="1"/>
</dbReference>
<dbReference type="PROSITE" id="PS50961">
    <property type="entry name" value="HTH_LA"/>
    <property type="match status" value="1"/>
</dbReference>
<feature type="domain" description="HTH La-type RNA-binding" evidence="4">
    <location>
        <begin position="866"/>
        <end position="955"/>
    </location>
</feature>
<proteinExistence type="predicted"/>
<evidence type="ECO:0000313" key="6">
    <source>
        <dbReference type="Proteomes" id="UP000320762"/>
    </source>
</evidence>
<sequence length="1024" mass="107744">MAESPSASAVKLTYAQRAKQAQSASKSPTTAPASGPPPAGTAAANSRSSGASTISTSSAGSTLLSSSKSSASVSSATDAYTPASSVVATTRPSSPASQPKALNGDAQNSPVSRGASAVSPQRSPGVNVWALRRERLSERASPSTSSPAAPSTQNEDDDPFVVKHRPNHWTNQWSRSVAPLPTVEDKESWPEIGKTVPSASTSANGGGHARSSTSGASRDEEAPRASSSSRKGEKTKWIPIPAEELQAAADANLRRQGRTPQARSTFRASPHAAGASPHTAGPSSMHSRAPSAPGSRLSSVPHSRTHSVIHSRNQSRVGSVHNSPFVGGTALPDGEGSNKVNGLPDNGAPSTNGTLNPNFAFGSVRSSAETSPRVPAYEGHGYHLSLNAHPFYPSSVPPSHESPYSSHAPSPYPPPPMGYPSHNHSPSYSTHGMSPAFSLPPHALPPNGMPPYPPPVPFFNGQPLPNAPFAPYPYGASPPAHVAPPPAHGAPPSAHAPHASIESQVLVSRTPGVEAGLQAPAAASGKPPAPQESAAVASYRSIADNDRKPVVVFGSIGPDGTQLNGPLSPQQTGGARVPSPSLTGMDKAFTQFTIGVKREEALNGSEKENVPVAGDREIIDLTGQEPAADAPKWHFGSTAESASGETRQAVAANGTAAAVDDSAGAMPRDVSSEQPLDQEGNAQHGQRVPTSGSADTDLEVKDFGYGFGHHSGTGHAVIATREGLKRREQERLYEVERMQVDRRERDFSSPEFAPRGRRGGGFVDRPYRGRGRGGRGFRGARYERGGGPVVPRQPPSPYNLSPVPPFQPLMMGESPSGMYPPYVPGFDAFAPPLPPVPLPPPPPPAHAVPPVAQGGIPFPSPITLVSFPLDPTRWWLLGQLEYYVSPQNLATDFFLRQRMTPEGWIPIQLLASFKRVRQLTTDIALVRDVLALSRIVYVQGDWVRPLAWQQYVLPAQPQVIETPQTSSLQSSSPPQDGGVAEHPTEPSTEEQKAPQPQPSPEEHEEEEEEDVVFVLGNESSFTPA</sequence>
<dbReference type="GO" id="GO:0045727">
    <property type="term" value="P:positive regulation of translation"/>
    <property type="evidence" value="ECO:0007669"/>
    <property type="project" value="TreeGrafter"/>
</dbReference>
<feature type="compositionally biased region" description="Polar residues" evidence="3">
    <location>
        <begin position="672"/>
        <end position="694"/>
    </location>
</feature>
<feature type="compositionally biased region" description="Low complexity" evidence="3">
    <location>
        <begin position="394"/>
        <end position="409"/>
    </location>
</feature>
<dbReference type="SMART" id="SM00715">
    <property type="entry name" value="LA"/>
    <property type="match status" value="1"/>
</dbReference>
<dbReference type="STRING" id="97359.A0A550BY74"/>
<evidence type="ECO:0000313" key="5">
    <source>
        <dbReference type="EMBL" id="TRM57501.1"/>
    </source>
</evidence>
<dbReference type="InterPro" id="IPR036388">
    <property type="entry name" value="WH-like_DNA-bd_sf"/>
</dbReference>
<dbReference type="AlphaFoldDB" id="A0A550BY74"/>
<dbReference type="EMBL" id="VDMD01000047">
    <property type="protein sequence ID" value="TRM57501.1"/>
    <property type="molecule type" value="Genomic_DNA"/>
</dbReference>
<feature type="region of interest" description="Disordered" evidence="3">
    <location>
        <begin position="1"/>
        <end position="354"/>
    </location>
</feature>